<accession>A0A564YBY4</accession>
<evidence type="ECO:0000313" key="2">
    <source>
        <dbReference type="Proteomes" id="UP000321570"/>
    </source>
</evidence>
<keyword evidence="2" id="KW-1185">Reference proteome</keyword>
<protein>
    <submittedName>
        <fullName evidence="1">Uncharacterized protein</fullName>
    </submittedName>
</protein>
<organism evidence="1 2">
    <name type="scientific">Hymenolepis diminuta</name>
    <name type="common">Rat tapeworm</name>
    <dbReference type="NCBI Taxonomy" id="6216"/>
    <lineage>
        <taxon>Eukaryota</taxon>
        <taxon>Metazoa</taxon>
        <taxon>Spiralia</taxon>
        <taxon>Lophotrochozoa</taxon>
        <taxon>Platyhelminthes</taxon>
        <taxon>Cestoda</taxon>
        <taxon>Eucestoda</taxon>
        <taxon>Cyclophyllidea</taxon>
        <taxon>Hymenolepididae</taxon>
        <taxon>Hymenolepis</taxon>
    </lineage>
</organism>
<proteinExistence type="predicted"/>
<gene>
    <name evidence="1" type="ORF">WMSIL1_LOCUS4845</name>
</gene>
<feature type="non-terminal residue" evidence="1">
    <location>
        <position position="1"/>
    </location>
</feature>
<reference evidence="1 2" key="1">
    <citation type="submission" date="2019-07" db="EMBL/GenBank/DDBJ databases">
        <authorList>
            <person name="Jastrzebski P J."/>
            <person name="Paukszto L."/>
            <person name="Jastrzebski P J."/>
        </authorList>
    </citation>
    <scope>NUCLEOTIDE SEQUENCE [LARGE SCALE GENOMIC DNA]</scope>
    <source>
        <strain evidence="1 2">WMS-il1</strain>
    </source>
</reference>
<dbReference type="EMBL" id="CABIJS010000144">
    <property type="protein sequence ID" value="VUZ44785.1"/>
    <property type="molecule type" value="Genomic_DNA"/>
</dbReference>
<sequence length="150" mass="16499">LSINDAPFELQVDTGSDIIIVLPLVYNACGDAVQLYGSVRYWIDEPNLIQFLDENETCQTPTLVPTNAENLVRECSQCSLSTQPKFTTYGPTESSAYLTVTNSHSKESDVILRSPTASGSSMNPWCTINASYGPKHTVWLYTLANFAPID</sequence>
<dbReference type="Proteomes" id="UP000321570">
    <property type="component" value="Unassembled WGS sequence"/>
</dbReference>
<evidence type="ECO:0000313" key="1">
    <source>
        <dbReference type="EMBL" id="VUZ44785.1"/>
    </source>
</evidence>
<name>A0A564YBY4_HYMDI</name>
<dbReference type="AlphaFoldDB" id="A0A564YBY4"/>